<name>A0A0L6UXV3_9BASI</name>
<gene>
    <name evidence="1" type="ORF">VP01_3263g2</name>
</gene>
<proteinExistence type="predicted"/>
<dbReference type="VEuPathDB" id="FungiDB:VP01_3263g2"/>
<evidence type="ECO:0008006" key="3">
    <source>
        <dbReference type="Google" id="ProtNLM"/>
    </source>
</evidence>
<protein>
    <recommendedName>
        <fullName evidence="3">Retrotransposon Copia-like N-terminal domain-containing protein</fullName>
    </recommendedName>
</protein>
<organism evidence="1 2">
    <name type="scientific">Puccinia sorghi</name>
    <dbReference type="NCBI Taxonomy" id="27349"/>
    <lineage>
        <taxon>Eukaryota</taxon>
        <taxon>Fungi</taxon>
        <taxon>Dikarya</taxon>
        <taxon>Basidiomycota</taxon>
        <taxon>Pucciniomycotina</taxon>
        <taxon>Pucciniomycetes</taxon>
        <taxon>Pucciniales</taxon>
        <taxon>Pucciniaceae</taxon>
        <taxon>Puccinia</taxon>
    </lineage>
</organism>
<dbReference type="OrthoDB" id="2506816at2759"/>
<sequence>MTSQLIKGLLLKLTLESPSFGGSNYLEWETAINRALQHAFVLKKSFLNDKNDRFLGLDLLENKAVAALLRSTLNDALLAIVESQELSLSKELFVALRSKCQRSDNLPASESCKHDSAPSCLMSSSRMAQLPLYLLKLADPVCESSRTLV</sequence>
<reference evidence="1 2" key="1">
    <citation type="submission" date="2015-08" db="EMBL/GenBank/DDBJ databases">
        <title>Next Generation Sequencing and Analysis of the Genome of Puccinia sorghi L Schw, the Causal Agent of Maize Common Rust.</title>
        <authorList>
            <person name="Rochi L."/>
            <person name="Burguener G."/>
            <person name="Darino M."/>
            <person name="Turjanski A."/>
            <person name="Kreff E."/>
            <person name="Dieguez M.J."/>
            <person name="Sacco F."/>
        </authorList>
    </citation>
    <scope>NUCLEOTIDE SEQUENCE [LARGE SCALE GENOMIC DNA]</scope>
    <source>
        <strain evidence="1 2">RO10H11247</strain>
    </source>
</reference>
<keyword evidence="2" id="KW-1185">Reference proteome</keyword>
<comment type="caution">
    <text evidence="1">The sequence shown here is derived from an EMBL/GenBank/DDBJ whole genome shotgun (WGS) entry which is preliminary data.</text>
</comment>
<dbReference type="AlphaFoldDB" id="A0A0L6UXV3"/>
<evidence type="ECO:0000313" key="2">
    <source>
        <dbReference type="Proteomes" id="UP000037035"/>
    </source>
</evidence>
<accession>A0A0L6UXV3</accession>
<dbReference type="Proteomes" id="UP000037035">
    <property type="component" value="Unassembled WGS sequence"/>
</dbReference>
<evidence type="ECO:0000313" key="1">
    <source>
        <dbReference type="EMBL" id="KNZ53366.1"/>
    </source>
</evidence>
<dbReference type="EMBL" id="LAVV01008239">
    <property type="protein sequence ID" value="KNZ53366.1"/>
    <property type="molecule type" value="Genomic_DNA"/>
</dbReference>